<accession>A0AAD5D303</accession>
<evidence type="ECO:0000256" key="1">
    <source>
        <dbReference type="SAM" id="MobiDB-lite"/>
    </source>
</evidence>
<evidence type="ECO:0000313" key="3">
    <source>
        <dbReference type="Proteomes" id="UP001206925"/>
    </source>
</evidence>
<sequence length="129" mass="14253">MGWRRIRHILCFGSVVCGHLQYAIDTVLYMCLSMSDKPHILLSKKLRFCCAGIFDEVAPRFKRRRFDIGDAGDDDAALSSNASFSVRSDVGANNLASSSNASMADHSTSRRKTSYRASILRRRGSFAGA</sequence>
<comment type="caution">
    <text evidence="2">The sequence shown here is derived from an EMBL/GenBank/DDBJ whole genome shotgun (WGS) entry which is preliminary data.</text>
</comment>
<gene>
    <name evidence="2" type="ORF">M8C21_015991</name>
</gene>
<name>A0AAD5D303_AMBAR</name>
<protein>
    <submittedName>
        <fullName evidence="2">Uncharacterized protein</fullName>
    </submittedName>
</protein>
<keyword evidence="3" id="KW-1185">Reference proteome</keyword>
<dbReference type="Proteomes" id="UP001206925">
    <property type="component" value="Unassembled WGS sequence"/>
</dbReference>
<feature type="compositionally biased region" description="Low complexity" evidence="1">
    <location>
        <begin position="92"/>
        <end position="104"/>
    </location>
</feature>
<proteinExistence type="predicted"/>
<feature type="region of interest" description="Disordered" evidence="1">
    <location>
        <begin position="92"/>
        <end position="115"/>
    </location>
</feature>
<dbReference type="EMBL" id="JAMZMK010005493">
    <property type="protein sequence ID" value="KAI7753256.1"/>
    <property type="molecule type" value="Genomic_DNA"/>
</dbReference>
<dbReference type="AlphaFoldDB" id="A0AAD5D303"/>
<organism evidence="2 3">
    <name type="scientific">Ambrosia artemisiifolia</name>
    <name type="common">Common ragweed</name>
    <dbReference type="NCBI Taxonomy" id="4212"/>
    <lineage>
        <taxon>Eukaryota</taxon>
        <taxon>Viridiplantae</taxon>
        <taxon>Streptophyta</taxon>
        <taxon>Embryophyta</taxon>
        <taxon>Tracheophyta</taxon>
        <taxon>Spermatophyta</taxon>
        <taxon>Magnoliopsida</taxon>
        <taxon>eudicotyledons</taxon>
        <taxon>Gunneridae</taxon>
        <taxon>Pentapetalae</taxon>
        <taxon>asterids</taxon>
        <taxon>campanulids</taxon>
        <taxon>Asterales</taxon>
        <taxon>Asteraceae</taxon>
        <taxon>Asteroideae</taxon>
        <taxon>Heliantheae alliance</taxon>
        <taxon>Heliantheae</taxon>
        <taxon>Ambrosia</taxon>
    </lineage>
</organism>
<reference evidence="2" key="1">
    <citation type="submission" date="2022-06" db="EMBL/GenBank/DDBJ databases">
        <title>Uncovering the hologenomic basis of an extraordinary plant invasion.</title>
        <authorList>
            <person name="Bieker V.C."/>
            <person name="Martin M.D."/>
            <person name="Gilbert T."/>
            <person name="Hodgins K."/>
            <person name="Battlay P."/>
            <person name="Petersen B."/>
            <person name="Wilson J."/>
        </authorList>
    </citation>
    <scope>NUCLEOTIDE SEQUENCE</scope>
    <source>
        <strain evidence="2">AA19_3_7</strain>
        <tissue evidence="2">Leaf</tissue>
    </source>
</reference>
<evidence type="ECO:0000313" key="2">
    <source>
        <dbReference type="EMBL" id="KAI7753256.1"/>
    </source>
</evidence>